<evidence type="ECO:0000259" key="1">
    <source>
        <dbReference type="Pfam" id="PF14523"/>
    </source>
</evidence>
<dbReference type="EMBL" id="MTYJ01000015">
    <property type="protein sequence ID" value="OQV22727.1"/>
    <property type="molecule type" value="Genomic_DNA"/>
</dbReference>
<accession>A0A1W0X570</accession>
<dbReference type="Pfam" id="PF14523">
    <property type="entry name" value="Syntaxin_2"/>
    <property type="match status" value="1"/>
</dbReference>
<proteinExistence type="predicted"/>
<gene>
    <name evidence="2" type="ORF">BV898_03167</name>
</gene>
<dbReference type="Proteomes" id="UP000192578">
    <property type="component" value="Unassembled WGS sequence"/>
</dbReference>
<protein>
    <recommendedName>
        <fullName evidence="1">Syntaxin N-terminal domain-containing protein</fullName>
    </recommendedName>
</protein>
<evidence type="ECO:0000313" key="2">
    <source>
        <dbReference type="EMBL" id="OQV22727.1"/>
    </source>
</evidence>
<feature type="domain" description="Syntaxin N-terminal" evidence="1">
    <location>
        <begin position="8"/>
        <end position="70"/>
    </location>
</feature>
<comment type="caution">
    <text evidence="2">The sequence shown here is derived from an EMBL/GenBank/DDBJ whole genome shotgun (WGS) entry which is preliminary data.</text>
</comment>
<dbReference type="AlphaFoldDB" id="A0A1W0X570"/>
<dbReference type="GO" id="GO:0016020">
    <property type="term" value="C:membrane"/>
    <property type="evidence" value="ECO:0007669"/>
    <property type="project" value="InterPro"/>
</dbReference>
<name>A0A1W0X570_HYPEX</name>
<dbReference type="InterPro" id="IPR006011">
    <property type="entry name" value="Syntaxin_N"/>
</dbReference>
<sequence length="72" mass="8548">MTSLISEVERLRQIEIDVHARAKETEEMIQQKLKENLVRQFNDALDRFQKAQRLVAQKDRDSIVRARAQRAK</sequence>
<reference evidence="3" key="1">
    <citation type="submission" date="2017-01" db="EMBL/GenBank/DDBJ databases">
        <title>Comparative genomics of anhydrobiosis in the tardigrade Hypsibius dujardini.</title>
        <authorList>
            <person name="Yoshida Y."/>
            <person name="Koutsovoulos G."/>
            <person name="Laetsch D."/>
            <person name="Stevens L."/>
            <person name="Kumar S."/>
            <person name="Horikawa D."/>
            <person name="Ishino K."/>
            <person name="Komine S."/>
            <person name="Tomita M."/>
            <person name="Blaxter M."/>
            <person name="Arakawa K."/>
        </authorList>
    </citation>
    <scope>NUCLEOTIDE SEQUENCE [LARGE SCALE GENOMIC DNA]</scope>
    <source>
        <strain evidence="3">Z151</strain>
    </source>
</reference>
<dbReference type="OrthoDB" id="364348at2759"/>
<evidence type="ECO:0000313" key="3">
    <source>
        <dbReference type="Proteomes" id="UP000192578"/>
    </source>
</evidence>
<keyword evidence="3" id="KW-1185">Reference proteome</keyword>
<dbReference type="Gene3D" id="1.20.58.70">
    <property type="match status" value="1"/>
</dbReference>
<organism evidence="2 3">
    <name type="scientific">Hypsibius exemplaris</name>
    <name type="common">Freshwater tardigrade</name>
    <dbReference type="NCBI Taxonomy" id="2072580"/>
    <lineage>
        <taxon>Eukaryota</taxon>
        <taxon>Metazoa</taxon>
        <taxon>Ecdysozoa</taxon>
        <taxon>Tardigrada</taxon>
        <taxon>Eutardigrada</taxon>
        <taxon>Parachela</taxon>
        <taxon>Hypsibioidea</taxon>
        <taxon>Hypsibiidae</taxon>
        <taxon>Hypsibius</taxon>
    </lineage>
</organism>